<dbReference type="PANTHER" id="PTHR30050:SF4">
    <property type="entry name" value="ATP-BINDING PROTEIN RV3427C IN INSERTION SEQUENCE-RELATED"/>
    <property type="match status" value="1"/>
</dbReference>
<reference evidence="2 3" key="1">
    <citation type="submission" date="2017-10" db="EMBL/GenBank/DDBJ databases">
        <title>Resolving the taxonomy of Roseburia spp., Eubacterium rectale and Agathobacter spp. through phylogenomic analysis.</title>
        <authorList>
            <person name="Sheridan P.O."/>
            <person name="Walker A.W."/>
            <person name="Duncan S.H."/>
            <person name="Scott K.P."/>
            <person name="Toole P.W.O."/>
            <person name="Luis P."/>
            <person name="Flint H.J."/>
        </authorList>
    </citation>
    <scope>NUCLEOTIDE SEQUENCE [LARGE SCALE GENOMIC DNA]</scope>
    <source>
        <strain evidence="2 3">JK623</strain>
    </source>
</reference>
<dbReference type="SMART" id="SM00382">
    <property type="entry name" value="AAA"/>
    <property type="match status" value="1"/>
</dbReference>
<dbReference type="InterPro" id="IPR003593">
    <property type="entry name" value="AAA+_ATPase"/>
</dbReference>
<evidence type="ECO:0000259" key="1">
    <source>
        <dbReference type="SMART" id="SM00382"/>
    </source>
</evidence>
<dbReference type="RefSeq" id="WP_099386946.1">
    <property type="nucleotide sequence ID" value="NZ_JANSWH010000101.1"/>
</dbReference>
<dbReference type="InterPro" id="IPR027417">
    <property type="entry name" value="P-loop_NTPase"/>
</dbReference>
<name>A0A2G3DZG1_9FIRM</name>
<dbReference type="SUPFAM" id="SSF52540">
    <property type="entry name" value="P-loop containing nucleoside triphosphate hydrolases"/>
    <property type="match status" value="1"/>
</dbReference>
<gene>
    <name evidence="2" type="ORF">CSX02_12640</name>
</gene>
<dbReference type="GO" id="GO:0005524">
    <property type="term" value="F:ATP binding"/>
    <property type="evidence" value="ECO:0007669"/>
    <property type="project" value="InterPro"/>
</dbReference>
<dbReference type="AlphaFoldDB" id="A0A2G3DZG1"/>
<dbReference type="Pfam" id="PF01695">
    <property type="entry name" value="IstB_IS21"/>
    <property type="match status" value="1"/>
</dbReference>
<organism evidence="2 3">
    <name type="scientific">Agathobacter ruminis</name>
    <dbReference type="NCBI Taxonomy" id="1712665"/>
    <lineage>
        <taxon>Bacteria</taxon>
        <taxon>Bacillati</taxon>
        <taxon>Bacillota</taxon>
        <taxon>Clostridia</taxon>
        <taxon>Lachnospirales</taxon>
        <taxon>Lachnospiraceae</taxon>
        <taxon>Agathobacter</taxon>
    </lineage>
</organism>
<comment type="caution">
    <text evidence="2">The sequence shown here is derived from an EMBL/GenBank/DDBJ whole genome shotgun (WGS) entry which is preliminary data.</text>
</comment>
<dbReference type="GO" id="GO:0006260">
    <property type="term" value="P:DNA replication"/>
    <property type="evidence" value="ECO:0007669"/>
    <property type="project" value="TreeGrafter"/>
</dbReference>
<reference evidence="2 3" key="2">
    <citation type="submission" date="2017-10" db="EMBL/GenBank/DDBJ databases">
        <authorList>
            <person name="Banno H."/>
            <person name="Chua N.-H."/>
        </authorList>
    </citation>
    <scope>NUCLEOTIDE SEQUENCE [LARGE SCALE GENOMIC DNA]</scope>
    <source>
        <strain evidence="2 3">JK623</strain>
    </source>
</reference>
<dbReference type="PANTHER" id="PTHR30050">
    <property type="entry name" value="CHROMOSOMAL REPLICATION INITIATOR PROTEIN DNAA"/>
    <property type="match status" value="1"/>
</dbReference>
<keyword evidence="3" id="KW-1185">Reference proteome</keyword>
<dbReference type="Proteomes" id="UP000224563">
    <property type="component" value="Unassembled WGS sequence"/>
</dbReference>
<feature type="domain" description="AAA+ ATPase" evidence="1">
    <location>
        <begin position="182"/>
        <end position="307"/>
    </location>
</feature>
<sequence>MGLTNSQYDEIMRNYDSRQIANRHKTEEHIAEAYEKDPRLKEIDDSIARYSVAAARRLLNGDQNAVSDLKNIIAEMHQQREDILSTLGYSKDFFEPVYSCPDCKDTGYINGKKCHCLQQAILNKVYAQSNLSHILSRENFSTLRYDFYSDAPNSFENGISELDNMRSAVAECHRFVDTFRNQPNNLLLMGNTGTGKTFLSNCIAKELLDRGHSVIYFSAAMLFENLSRSRFDRDSDAIEANKNIFDCDLLIIDDLGTETTNSFTVSQLFLCINERILRQKSTIISTNLNLGNLANVYSERIASRLSSAYNIIKLSANDIRIQCKLQKV</sequence>
<proteinExistence type="predicted"/>
<evidence type="ECO:0000313" key="2">
    <source>
        <dbReference type="EMBL" id="PHU36422.1"/>
    </source>
</evidence>
<dbReference type="Gene3D" id="3.40.50.300">
    <property type="entry name" value="P-loop containing nucleotide triphosphate hydrolases"/>
    <property type="match status" value="1"/>
</dbReference>
<dbReference type="NCBIfam" id="NF005304">
    <property type="entry name" value="PRK06835.1"/>
    <property type="match status" value="1"/>
</dbReference>
<evidence type="ECO:0000313" key="3">
    <source>
        <dbReference type="Proteomes" id="UP000224563"/>
    </source>
</evidence>
<dbReference type="InterPro" id="IPR002611">
    <property type="entry name" value="IstB_ATP-bd"/>
</dbReference>
<dbReference type="EMBL" id="PDYG01000134">
    <property type="protein sequence ID" value="PHU36422.1"/>
    <property type="molecule type" value="Genomic_DNA"/>
</dbReference>
<protein>
    <submittedName>
        <fullName evidence="2">DNA replication protein DnaC</fullName>
    </submittedName>
</protein>
<accession>A0A2G3DZG1</accession>
<dbReference type="CDD" id="cd00009">
    <property type="entry name" value="AAA"/>
    <property type="match status" value="1"/>
</dbReference>